<dbReference type="Gene3D" id="3.90.550.50">
    <property type="match status" value="1"/>
</dbReference>
<comment type="similarity">
    <text evidence="4 13">Belongs to the glycosyltransferase 31 family.</text>
</comment>
<keyword evidence="9" id="KW-1133">Transmembrane helix</keyword>
<dbReference type="GO" id="GO:0000139">
    <property type="term" value="C:Golgi membrane"/>
    <property type="evidence" value="ECO:0007669"/>
    <property type="project" value="UniProtKB-SubCell"/>
</dbReference>
<evidence type="ECO:0000256" key="4">
    <source>
        <dbReference type="ARBA" id="ARBA00008661"/>
    </source>
</evidence>
<dbReference type="GO" id="GO:0016758">
    <property type="term" value="F:hexosyltransferase activity"/>
    <property type="evidence" value="ECO:0007669"/>
    <property type="project" value="InterPro"/>
</dbReference>
<keyword evidence="6 14" id="KW-0808">Transferase</keyword>
<dbReference type="PANTHER" id="PTHR11214:SF351">
    <property type="entry name" value="BETA-1,3-GALACTOSYLTRANSFERASE PVG3"/>
    <property type="match status" value="1"/>
</dbReference>
<keyword evidence="7" id="KW-0812">Transmembrane</keyword>
<dbReference type="AlphaFoldDB" id="A0A1D1XDB4"/>
<evidence type="ECO:0000256" key="8">
    <source>
        <dbReference type="ARBA" id="ARBA00022968"/>
    </source>
</evidence>
<proteinExistence type="inferred from homology"/>
<dbReference type="EMBL" id="GDJX01027735">
    <property type="protein sequence ID" value="JAT40201.1"/>
    <property type="molecule type" value="Transcribed_RNA"/>
</dbReference>
<evidence type="ECO:0000256" key="1">
    <source>
        <dbReference type="ARBA" id="ARBA00001936"/>
    </source>
</evidence>
<evidence type="ECO:0000256" key="12">
    <source>
        <dbReference type="ARBA" id="ARBA00023211"/>
    </source>
</evidence>
<comment type="subcellular location">
    <subcellularLocation>
        <location evidence="2 13">Golgi apparatus membrane</location>
        <topology evidence="2 13">Single-pass type II membrane protein</topology>
    </subcellularLocation>
</comment>
<evidence type="ECO:0000256" key="6">
    <source>
        <dbReference type="ARBA" id="ARBA00022679"/>
    </source>
</evidence>
<evidence type="ECO:0000256" key="11">
    <source>
        <dbReference type="ARBA" id="ARBA00023136"/>
    </source>
</evidence>
<dbReference type="EC" id="2.4.1.-" evidence="13"/>
<dbReference type="Pfam" id="PF01762">
    <property type="entry name" value="Galactosyl_T"/>
    <property type="match status" value="1"/>
</dbReference>
<keyword evidence="12 13" id="KW-0464">Manganese</keyword>
<keyword evidence="8" id="KW-0735">Signal-anchor</keyword>
<evidence type="ECO:0000256" key="9">
    <source>
        <dbReference type="ARBA" id="ARBA00022989"/>
    </source>
</evidence>
<comment type="cofactor">
    <cofactor evidence="1 13">
        <name>Mn(2+)</name>
        <dbReference type="ChEBI" id="CHEBI:29035"/>
    </cofactor>
</comment>
<keyword evidence="11" id="KW-0472">Membrane</keyword>
<dbReference type="PANTHER" id="PTHR11214">
    <property type="entry name" value="BETA-1,3-N-ACETYLGLUCOSAMINYLTRANSFERASE"/>
    <property type="match status" value="1"/>
</dbReference>
<gene>
    <name evidence="14" type="primary">pvg3_1</name>
    <name evidence="14" type="ORF">g.79298</name>
</gene>
<evidence type="ECO:0000256" key="10">
    <source>
        <dbReference type="ARBA" id="ARBA00023034"/>
    </source>
</evidence>
<name>A0A1D1XDB4_9ARAE</name>
<keyword evidence="5 13" id="KW-0328">Glycosyltransferase</keyword>
<evidence type="ECO:0000256" key="5">
    <source>
        <dbReference type="ARBA" id="ARBA00022676"/>
    </source>
</evidence>
<evidence type="ECO:0000256" key="3">
    <source>
        <dbReference type="ARBA" id="ARBA00004922"/>
    </source>
</evidence>
<dbReference type="InterPro" id="IPR002659">
    <property type="entry name" value="Glyco_trans_31"/>
</dbReference>
<comment type="pathway">
    <text evidence="3">Protein modification; protein glycosylation.</text>
</comment>
<evidence type="ECO:0000256" key="13">
    <source>
        <dbReference type="RuleBase" id="RU363063"/>
    </source>
</evidence>
<sequence>MKPPSSSRRMQPKLAVAETIALVLFPLCLLVLICAINFPNEFHLHGMAKLGASVFAVAGHDTVTISTANQQAPDFRLFMGILTFADRYEERHRLRLLHSLQPPVTARIDIKFVLCNLTSDEQRVLVALEIMRYDDIIIVHCWENMRKGKTYAYFSSLLRLLKDTEGDKPYDFVMKTDDDTFFRFPELVESLKNQPREDLYWGFQVPPMNDVPSFMAGMGYVLSWDLVEWIAKSDIPRNNTIGPEDRTVAGWLRAGGKGKNVYSTQGARLNFDTKLVMYDYPYLPWTYVPNTISVHRLKDRKKWAETLSYFNFTAGVKPSKFYHGLQLDGFNYAHVFTLPSSR</sequence>
<organism evidence="14">
    <name type="scientific">Anthurium amnicola</name>
    <dbReference type="NCBI Taxonomy" id="1678845"/>
    <lineage>
        <taxon>Eukaryota</taxon>
        <taxon>Viridiplantae</taxon>
        <taxon>Streptophyta</taxon>
        <taxon>Embryophyta</taxon>
        <taxon>Tracheophyta</taxon>
        <taxon>Spermatophyta</taxon>
        <taxon>Magnoliopsida</taxon>
        <taxon>Liliopsida</taxon>
        <taxon>Araceae</taxon>
        <taxon>Pothoideae</taxon>
        <taxon>Potheae</taxon>
        <taxon>Anthurium</taxon>
    </lineage>
</organism>
<protein>
    <recommendedName>
        <fullName evidence="13">Hexosyltransferase</fullName>
        <ecNumber evidence="13">2.4.1.-</ecNumber>
    </recommendedName>
</protein>
<accession>A0A1D1XDB4</accession>
<evidence type="ECO:0000313" key="14">
    <source>
        <dbReference type="EMBL" id="JAT40201.1"/>
    </source>
</evidence>
<dbReference type="UniPathway" id="UPA00378"/>
<reference evidence="14" key="1">
    <citation type="submission" date="2015-07" db="EMBL/GenBank/DDBJ databases">
        <title>Transcriptome Assembly of Anthurium amnicola.</title>
        <authorList>
            <person name="Suzuki J."/>
        </authorList>
    </citation>
    <scope>NUCLEOTIDE SEQUENCE</scope>
</reference>
<evidence type="ECO:0000256" key="7">
    <source>
        <dbReference type="ARBA" id="ARBA00022692"/>
    </source>
</evidence>
<keyword evidence="10 13" id="KW-0333">Golgi apparatus</keyword>
<evidence type="ECO:0000256" key="2">
    <source>
        <dbReference type="ARBA" id="ARBA00004323"/>
    </source>
</evidence>